<sequence length="187" mass="21500">MMTTQLIKRLFTVKEYHHMIEAGILTKDDKVELIRGEIVQMAAVGRRHTSHVKRLTELFYIRLLSRVTIGVQDPVELDDRSEPEPDISLLRRRDDFYESGHPQSEDILLIVEVADATAETDRNIKIPLYAEDNIVEVWLVDINEQCVVVYREPSPSGYQNIQRFQRGQVLSILAFPDVEIAVDNVLG</sequence>
<gene>
    <name evidence="2" type="ORF">Osc7112_4637</name>
</gene>
<keyword evidence="3" id="KW-1185">Reference proteome</keyword>
<dbReference type="Proteomes" id="UP000010478">
    <property type="component" value="Chromosome"/>
</dbReference>
<organism evidence="2 3">
    <name type="scientific">Phormidium nigroviride PCC 7112</name>
    <dbReference type="NCBI Taxonomy" id="179408"/>
    <lineage>
        <taxon>Bacteria</taxon>
        <taxon>Bacillati</taxon>
        <taxon>Cyanobacteriota</taxon>
        <taxon>Cyanophyceae</taxon>
        <taxon>Oscillatoriophycideae</taxon>
        <taxon>Oscillatoriales</taxon>
        <taxon>Oscillatoriaceae</taxon>
        <taxon>Phormidium</taxon>
    </lineage>
</organism>
<accession>K9VN74</accession>
<dbReference type="InterPro" id="IPR008538">
    <property type="entry name" value="Uma2"/>
</dbReference>
<dbReference type="InterPro" id="IPR012296">
    <property type="entry name" value="Nuclease_put_TT1808"/>
</dbReference>
<evidence type="ECO:0000313" key="3">
    <source>
        <dbReference type="Proteomes" id="UP000010478"/>
    </source>
</evidence>
<dbReference type="PANTHER" id="PTHR35400:SF1">
    <property type="entry name" value="SLR1083 PROTEIN"/>
    <property type="match status" value="1"/>
</dbReference>
<evidence type="ECO:0000259" key="1">
    <source>
        <dbReference type="Pfam" id="PF05685"/>
    </source>
</evidence>
<dbReference type="SUPFAM" id="SSF52980">
    <property type="entry name" value="Restriction endonuclease-like"/>
    <property type="match status" value="1"/>
</dbReference>
<dbReference type="EMBL" id="CP003614">
    <property type="protein sequence ID" value="AFZ08927.1"/>
    <property type="molecule type" value="Genomic_DNA"/>
</dbReference>
<name>K9VN74_9CYAN</name>
<dbReference type="HOGENOM" id="CLU_076312_2_0_3"/>
<dbReference type="Pfam" id="PF05685">
    <property type="entry name" value="Uma2"/>
    <property type="match status" value="1"/>
</dbReference>
<protein>
    <recommendedName>
        <fullName evidence="1">Putative restriction endonuclease domain-containing protein</fullName>
    </recommendedName>
</protein>
<feature type="domain" description="Putative restriction endonuclease" evidence="1">
    <location>
        <begin position="14"/>
        <end position="182"/>
    </location>
</feature>
<dbReference type="AlphaFoldDB" id="K9VN74"/>
<dbReference type="STRING" id="179408.Osc7112_4637"/>
<dbReference type="InterPro" id="IPR011335">
    <property type="entry name" value="Restrct_endonuc-II-like"/>
</dbReference>
<proteinExistence type="predicted"/>
<dbReference type="CDD" id="cd06260">
    <property type="entry name" value="DUF820-like"/>
    <property type="match status" value="1"/>
</dbReference>
<dbReference type="Gene3D" id="3.90.1570.10">
    <property type="entry name" value="tt1808, chain A"/>
    <property type="match status" value="1"/>
</dbReference>
<dbReference type="KEGG" id="oni:Osc7112_4637"/>
<dbReference type="eggNOG" id="COG4636">
    <property type="taxonomic scope" value="Bacteria"/>
</dbReference>
<evidence type="ECO:0000313" key="2">
    <source>
        <dbReference type="EMBL" id="AFZ08927.1"/>
    </source>
</evidence>
<dbReference type="PANTHER" id="PTHR35400">
    <property type="entry name" value="SLR1083 PROTEIN"/>
    <property type="match status" value="1"/>
</dbReference>
<reference evidence="2 3" key="1">
    <citation type="submission" date="2012-05" db="EMBL/GenBank/DDBJ databases">
        <title>Finished chromosome of genome of Oscillatoria sp. PCC 7112.</title>
        <authorList>
            <consortium name="US DOE Joint Genome Institute"/>
            <person name="Gugger M."/>
            <person name="Coursin T."/>
            <person name="Rippka R."/>
            <person name="Tandeau De Marsac N."/>
            <person name="Huntemann M."/>
            <person name="Wei C.-L."/>
            <person name="Han J."/>
            <person name="Detter J.C."/>
            <person name="Han C."/>
            <person name="Tapia R."/>
            <person name="Davenport K."/>
            <person name="Daligault H."/>
            <person name="Erkkila T."/>
            <person name="Gu W."/>
            <person name="Munk A.C.C."/>
            <person name="Teshima H."/>
            <person name="Xu Y."/>
            <person name="Chain P."/>
            <person name="Chen A."/>
            <person name="Krypides N."/>
            <person name="Mavromatis K."/>
            <person name="Markowitz V."/>
            <person name="Szeto E."/>
            <person name="Ivanova N."/>
            <person name="Mikhailova N."/>
            <person name="Ovchinnikova G."/>
            <person name="Pagani I."/>
            <person name="Pati A."/>
            <person name="Goodwin L."/>
            <person name="Peters L."/>
            <person name="Pitluck S."/>
            <person name="Woyke T."/>
            <person name="Kerfeld C."/>
        </authorList>
    </citation>
    <scope>NUCLEOTIDE SEQUENCE [LARGE SCALE GENOMIC DNA]</scope>
    <source>
        <strain evidence="2 3">PCC 7112</strain>
    </source>
</reference>